<protein>
    <submittedName>
        <fullName evidence="1">ABC transporter ATP-binding protein</fullName>
    </submittedName>
</protein>
<sequence length="30" mass="3550">MDEDKRIILNQLSVRYRGSDDLQLRDITVS</sequence>
<dbReference type="Proteomes" id="UP000491237">
    <property type="component" value="Unassembled WGS sequence"/>
</dbReference>
<reference evidence="1 2" key="1">
    <citation type="submission" date="2019-11" db="EMBL/GenBank/DDBJ databases">
        <title>Draft Genome Sequence of Plant Growth-Promoting Rhizosphere-Associated Bacteria.</title>
        <authorList>
            <person name="Vasilyev I.Y."/>
            <person name="Radchenko V."/>
            <person name="Ilnitskaya E.V."/>
        </authorList>
    </citation>
    <scope>NUCLEOTIDE SEQUENCE [LARGE SCALE GENOMIC DNA]</scope>
    <source>
        <strain evidence="1 2">VRA_07sq_f</strain>
    </source>
</reference>
<accession>A0A844EPF9</accession>
<dbReference type="EMBL" id="WKKY01000925">
    <property type="protein sequence ID" value="MSE22233.1"/>
    <property type="molecule type" value="Genomic_DNA"/>
</dbReference>
<proteinExistence type="predicted"/>
<dbReference type="GO" id="GO:0005524">
    <property type="term" value="F:ATP binding"/>
    <property type="evidence" value="ECO:0007669"/>
    <property type="project" value="UniProtKB-KW"/>
</dbReference>
<dbReference type="AlphaFoldDB" id="A0A844EPF9"/>
<evidence type="ECO:0000313" key="1">
    <source>
        <dbReference type="EMBL" id="MSE22233.1"/>
    </source>
</evidence>
<organism evidence="1 2">
    <name type="scientific">Lentilactobacillus parabuchneri</name>
    <dbReference type="NCBI Taxonomy" id="152331"/>
    <lineage>
        <taxon>Bacteria</taxon>
        <taxon>Bacillati</taxon>
        <taxon>Bacillota</taxon>
        <taxon>Bacilli</taxon>
        <taxon>Lactobacillales</taxon>
        <taxon>Lactobacillaceae</taxon>
        <taxon>Lentilactobacillus</taxon>
    </lineage>
</organism>
<evidence type="ECO:0000313" key="2">
    <source>
        <dbReference type="Proteomes" id="UP000491237"/>
    </source>
</evidence>
<comment type="caution">
    <text evidence="1">The sequence shown here is derived from an EMBL/GenBank/DDBJ whole genome shotgun (WGS) entry which is preliminary data.</text>
</comment>
<keyword evidence="1" id="KW-0067">ATP-binding</keyword>
<name>A0A844EPF9_9LACO</name>
<feature type="non-terminal residue" evidence="1">
    <location>
        <position position="30"/>
    </location>
</feature>
<keyword evidence="1" id="KW-0547">Nucleotide-binding</keyword>
<gene>
    <name evidence="1" type="ORF">GKC44_13525</name>
</gene>